<protein>
    <recommendedName>
        <fullName evidence="1">Glycosyltransferase 2-like domain-containing protein</fullName>
    </recommendedName>
</protein>
<evidence type="ECO:0000313" key="3">
    <source>
        <dbReference type="Proteomes" id="UP001409585"/>
    </source>
</evidence>
<comment type="caution">
    <text evidence="2">The sequence shown here is derived from an EMBL/GenBank/DDBJ whole genome shotgun (WGS) entry which is preliminary data.</text>
</comment>
<name>A0AAV3U999_9ALTE</name>
<dbReference type="InterPro" id="IPR001173">
    <property type="entry name" value="Glyco_trans_2-like"/>
</dbReference>
<keyword evidence="3" id="KW-1185">Reference proteome</keyword>
<reference evidence="3" key="1">
    <citation type="journal article" date="2019" name="Int. J. Syst. Evol. Microbiol.">
        <title>The Global Catalogue of Microorganisms (GCM) 10K type strain sequencing project: providing services to taxonomists for standard genome sequencing and annotation.</title>
        <authorList>
            <consortium name="The Broad Institute Genomics Platform"/>
            <consortium name="The Broad Institute Genome Sequencing Center for Infectious Disease"/>
            <person name="Wu L."/>
            <person name="Ma J."/>
        </authorList>
    </citation>
    <scope>NUCLEOTIDE SEQUENCE [LARGE SCALE GENOMIC DNA]</scope>
    <source>
        <strain evidence="3">JCM 19134</strain>
    </source>
</reference>
<accession>A0AAV3U999</accession>
<dbReference type="PANTHER" id="PTHR48090:SF7">
    <property type="entry name" value="RFBJ PROTEIN"/>
    <property type="match status" value="1"/>
</dbReference>
<dbReference type="PANTHER" id="PTHR48090">
    <property type="entry name" value="UNDECAPRENYL-PHOSPHATE 4-DEOXY-4-FORMAMIDO-L-ARABINOSE TRANSFERASE-RELATED"/>
    <property type="match status" value="1"/>
</dbReference>
<dbReference type="InterPro" id="IPR029044">
    <property type="entry name" value="Nucleotide-diphossugar_trans"/>
</dbReference>
<dbReference type="InterPro" id="IPR050256">
    <property type="entry name" value="Glycosyltransferase_2"/>
</dbReference>
<dbReference type="EMBL" id="BAABLX010000077">
    <property type="protein sequence ID" value="GAA4959321.1"/>
    <property type="molecule type" value="Genomic_DNA"/>
</dbReference>
<dbReference type="CDD" id="cd04179">
    <property type="entry name" value="DPM_DPG-synthase_like"/>
    <property type="match status" value="1"/>
</dbReference>
<dbReference type="Proteomes" id="UP001409585">
    <property type="component" value="Unassembled WGS sequence"/>
</dbReference>
<dbReference type="SUPFAM" id="SSF53448">
    <property type="entry name" value="Nucleotide-diphospho-sugar transferases"/>
    <property type="match status" value="1"/>
</dbReference>
<sequence length="295" mass="31645">MSKANGYPVIKSGMHSLVSWRVSGVGQADALLVSVIMPVLNEADTLGNSVASLQSVLDASAWCGHYEIIVADNGSTDGSASIAKALGVRVITVPTMGYGSACWHACQQAQGGILLFFDGDGSPHPADCIALIQQIHSGAGLAIGVRQCPEPNSMSRAQTFGNALACFLMRVLWRIPASDIGPLRAITRTVFDQIELRDRGFGWTVEMQISAATAGFPIVEIPVRWRARAAGVSKIGGTWLGVMRAGWGILGKIAVVRLRDSFRDKQPIRYHCVDHCDAFTDLTFSETTHSPRKPL</sequence>
<evidence type="ECO:0000259" key="1">
    <source>
        <dbReference type="Pfam" id="PF00535"/>
    </source>
</evidence>
<organism evidence="2 3">
    <name type="scientific">Halioxenophilus aromaticivorans</name>
    <dbReference type="NCBI Taxonomy" id="1306992"/>
    <lineage>
        <taxon>Bacteria</taxon>
        <taxon>Pseudomonadati</taxon>
        <taxon>Pseudomonadota</taxon>
        <taxon>Gammaproteobacteria</taxon>
        <taxon>Alteromonadales</taxon>
        <taxon>Alteromonadaceae</taxon>
        <taxon>Halioxenophilus</taxon>
    </lineage>
</organism>
<evidence type="ECO:0000313" key="2">
    <source>
        <dbReference type="EMBL" id="GAA4959321.1"/>
    </source>
</evidence>
<gene>
    <name evidence="2" type="ORF">GCM10025791_45400</name>
</gene>
<feature type="domain" description="Glycosyltransferase 2-like" evidence="1">
    <location>
        <begin position="34"/>
        <end position="159"/>
    </location>
</feature>
<dbReference type="Gene3D" id="3.90.550.10">
    <property type="entry name" value="Spore Coat Polysaccharide Biosynthesis Protein SpsA, Chain A"/>
    <property type="match status" value="1"/>
</dbReference>
<proteinExistence type="predicted"/>
<dbReference type="RefSeq" id="WP_345427657.1">
    <property type="nucleotide sequence ID" value="NZ_AP031496.1"/>
</dbReference>
<dbReference type="Pfam" id="PF00535">
    <property type="entry name" value="Glycos_transf_2"/>
    <property type="match status" value="1"/>
</dbReference>
<dbReference type="AlphaFoldDB" id="A0AAV3U999"/>